<dbReference type="Pfam" id="PF00583">
    <property type="entry name" value="Acetyltransf_1"/>
    <property type="match status" value="1"/>
</dbReference>
<comment type="caution">
    <text evidence="2">The sequence shown here is derived from an EMBL/GenBank/DDBJ whole genome shotgun (WGS) entry which is preliminary data.</text>
</comment>
<dbReference type="EMBL" id="SSWX01000001">
    <property type="protein sequence ID" value="THJ36584.1"/>
    <property type="molecule type" value="Genomic_DNA"/>
</dbReference>
<dbReference type="InterPro" id="IPR016181">
    <property type="entry name" value="Acyl_CoA_acyltransferase"/>
</dbReference>
<dbReference type="Proteomes" id="UP000306236">
    <property type="component" value="Unassembled WGS sequence"/>
</dbReference>
<accession>A0A4S5BUG7</accession>
<reference evidence="2 3" key="1">
    <citation type="submission" date="2019-04" db="EMBL/GenBank/DDBJ databases">
        <title>Lampropedia sp YIM MLB12 draf genome.</title>
        <authorList>
            <person name="Wang Y.-X."/>
        </authorList>
    </citation>
    <scope>NUCLEOTIDE SEQUENCE [LARGE SCALE GENOMIC DNA]</scope>
    <source>
        <strain evidence="2 3">YIM MLB12</strain>
    </source>
</reference>
<dbReference type="CDD" id="cd04301">
    <property type="entry name" value="NAT_SF"/>
    <property type="match status" value="1"/>
</dbReference>
<dbReference type="AlphaFoldDB" id="A0A4S5BUG7"/>
<sequence>MHIHTLQTQDIDDVLKVQSSAYPTHLLEDADFFHNRLALSAATCWSARDAQTGAMLGYLIAYPWDGSLPPSLNVPLQRIPVQATHWFLHDCAVTPAAQGRQIGQRLYQTGIAHARTLGLHSASLVALETAVGYWQRLGFEPPANPAPELHSKLAGYGVGARYLQRSLHS</sequence>
<dbReference type="OrthoDB" id="359414at2"/>
<dbReference type="PROSITE" id="PS51186">
    <property type="entry name" value="GNAT"/>
    <property type="match status" value="1"/>
</dbReference>
<dbReference type="SUPFAM" id="SSF55729">
    <property type="entry name" value="Acyl-CoA N-acyltransferases (Nat)"/>
    <property type="match status" value="1"/>
</dbReference>
<proteinExistence type="predicted"/>
<evidence type="ECO:0000313" key="2">
    <source>
        <dbReference type="EMBL" id="THJ36584.1"/>
    </source>
</evidence>
<protein>
    <submittedName>
        <fullName evidence="2">GNAT family N-acetyltransferase</fullName>
    </submittedName>
</protein>
<dbReference type="Gene3D" id="3.40.630.30">
    <property type="match status" value="1"/>
</dbReference>
<dbReference type="GO" id="GO:0016747">
    <property type="term" value="F:acyltransferase activity, transferring groups other than amino-acyl groups"/>
    <property type="evidence" value="ECO:0007669"/>
    <property type="project" value="InterPro"/>
</dbReference>
<keyword evidence="2" id="KW-0808">Transferase</keyword>
<evidence type="ECO:0000313" key="3">
    <source>
        <dbReference type="Proteomes" id="UP000306236"/>
    </source>
</evidence>
<feature type="domain" description="N-acetyltransferase" evidence="1">
    <location>
        <begin position="1"/>
        <end position="168"/>
    </location>
</feature>
<evidence type="ECO:0000259" key="1">
    <source>
        <dbReference type="PROSITE" id="PS51186"/>
    </source>
</evidence>
<dbReference type="InterPro" id="IPR000182">
    <property type="entry name" value="GNAT_dom"/>
</dbReference>
<name>A0A4S5BUG7_9BURK</name>
<organism evidence="2 3">
    <name type="scientific">Lampropedia aestuarii</name>
    <dbReference type="NCBI Taxonomy" id="2562762"/>
    <lineage>
        <taxon>Bacteria</taxon>
        <taxon>Pseudomonadati</taxon>
        <taxon>Pseudomonadota</taxon>
        <taxon>Betaproteobacteria</taxon>
        <taxon>Burkholderiales</taxon>
        <taxon>Comamonadaceae</taxon>
        <taxon>Lampropedia</taxon>
    </lineage>
</organism>
<gene>
    <name evidence="2" type="ORF">E8K88_00090</name>
</gene>
<keyword evidence="3" id="KW-1185">Reference proteome</keyword>